<dbReference type="RefSeq" id="WP_311697901.1">
    <property type="nucleotide sequence ID" value="NZ_JAVREY010000037.1"/>
</dbReference>
<protein>
    <submittedName>
        <fullName evidence="1">Uncharacterized protein</fullName>
    </submittedName>
</protein>
<evidence type="ECO:0000313" key="2">
    <source>
        <dbReference type="Proteomes" id="UP001183809"/>
    </source>
</evidence>
<sequence>MPTAEPGPLLVVMLAAAAHGAAHTRGRPEPARTPALVSLAGSLGVVVLATTLPAT</sequence>
<evidence type="ECO:0000313" key="1">
    <source>
        <dbReference type="EMBL" id="MDT0466439.1"/>
    </source>
</evidence>
<organism evidence="1 2">
    <name type="scientific">Streptomyces gibsoniae</name>
    <dbReference type="NCBI Taxonomy" id="3075529"/>
    <lineage>
        <taxon>Bacteria</taxon>
        <taxon>Bacillati</taxon>
        <taxon>Actinomycetota</taxon>
        <taxon>Actinomycetes</taxon>
        <taxon>Kitasatosporales</taxon>
        <taxon>Streptomycetaceae</taxon>
        <taxon>Streptomyces</taxon>
    </lineage>
</organism>
<gene>
    <name evidence="1" type="ORF">RM764_26100</name>
</gene>
<accession>A0ABU2TZR3</accession>
<proteinExistence type="predicted"/>
<dbReference type="EMBL" id="JAVREY010000037">
    <property type="protein sequence ID" value="MDT0466439.1"/>
    <property type="molecule type" value="Genomic_DNA"/>
</dbReference>
<reference evidence="2" key="1">
    <citation type="submission" date="2023-07" db="EMBL/GenBank/DDBJ databases">
        <title>30 novel species of actinomycetes from the DSMZ collection.</title>
        <authorList>
            <person name="Nouioui I."/>
        </authorList>
    </citation>
    <scope>NUCLEOTIDE SEQUENCE [LARGE SCALE GENOMIC DNA]</scope>
    <source>
        <strain evidence="2">DSM 41699</strain>
    </source>
</reference>
<keyword evidence="2" id="KW-1185">Reference proteome</keyword>
<name>A0ABU2TZR3_9ACTN</name>
<dbReference type="Proteomes" id="UP001183809">
    <property type="component" value="Unassembled WGS sequence"/>
</dbReference>
<comment type="caution">
    <text evidence="1">The sequence shown here is derived from an EMBL/GenBank/DDBJ whole genome shotgun (WGS) entry which is preliminary data.</text>
</comment>